<dbReference type="SFLD" id="SFLDS00003">
    <property type="entry name" value="Haloacid_Dehalogenase"/>
    <property type="match status" value="1"/>
</dbReference>
<dbReference type="SUPFAM" id="SSF56784">
    <property type="entry name" value="HAD-like"/>
    <property type="match status" value="1"/>
</dbReference>
<keyword evidence="2" id="KW-0378">Hydrolase</keyword>
<dbReference type="Pfam" id="PF00702">
    <property type="entry name" value="Hydrolase"/>
    <property type="match status" value="1"/>
</dbReference>
<sequence length="200" mass="23324">MKLAFDVYGTLFNPQIPNVPEEIMSEWRQKQLEFSWRLSLMGKWVDFDEVTKLALKHVYRRRGLNVDPKLLDGWLKLEPYEDTVILRELSKTHTLYTLTNGTLKSIKRLLENAQIINFFTGFYSVEDVKVYKPSPKVYTEFIRRFGDAYLVSSNPWDIAGAKNAGMKAIYINRHNQPADPLSDEPDITVKTLRELSQHLQ</sequence>
<protein>
    <submittedName>
        <fullName evidence="3">Haloacid dehalogenase, type II</fullName>
    </submittedName>
</protein>
<dbReference type="PANTHER" id="PTHR43316:SF3">
    <property type="entry name" value="HALOACID DEHALOGENASE, TYPE II (AFU_ORTHOLOGUE AFUA_2G07750)-RELATED"/>
    <property type="match status" value="1"/>
</dbReference>
<dbReference type="InterPro" id="IPR036412">
    <property type="entry name" value="HAD-like_sf"/>
</dbReference>
<evidence type="ECO:0000313" key="3">
    <source>
        <dbReference type="EMBL" id="PSN94865.1"/>
    </source>
</evidence>
<dbReference type="NCBIfam" id="TIGR01428">
    <property type="entry name" value="HAD_type_II"/>
    <property type="match status" value="1"/>
</dbReference>
<evidence type="ECO:0000256" key="2">
    <source>
        <dbReference type="ARBA" id="ARBA00022801"/>
    </source>
</evidence>
<dbReference type="InterPro" id="IPR023214">
    <property type="entry name" value="HAD_sf"/>
</dbReference>
<dbReference type="InterPro" id="IPR051540">
    <property type="entry name" value="S-2-haloacid_dehalogenase"/>
</dbReference>
<dbReference type="SFLD" id="SFLDG01129">
    <property type="entry name" value="C1.5:_HAD__Beta-PGM__Phosphata"/>
    <property type="match status" value="1"/>
</dbReference>
<organism evidence="3 4">
    <name type="scientific">Candidatus Marsarchaeota G2 archaeon ECH_B_2</name>
    <dbReference type="NCBI Taxonomy" id="1978160"/>
    <lineage>
        <taxon>Archaea</taxon>
        <taxon>Candidatus Marsarchaeota</taxon>
        <taxon>Candidatus Marsarchaeota group 2</taxon>
    </lineage>
</organism>
<dbReference type="AlphaFoldDB" id="A0A2R6B898"/>
<dbReference type="InterPro" id="IPR023198">
    <property type="entry name" value="PGP-like_dom2"/>
</dbReference>
<dbReference type="PANTHER" id="PTHR43316">
    <property type="entry name" value="HYDROLASE, HALOACID DELAHOGENASE-RELATED"/>
    <property type="match status" value="1"/>
</dbReference>
<evidence type="ECO:0000313" key="4">
    <source>
        <dbReference type="Proteomes" id="UP000241284"/>
    </source>
</evidence>
<reference evidence="3 4" key="1">
    <citation type="submission" date="2017-04" db="EMBL/GenBank/DDBJ databases">
        <title>Novel microbial lineages endemic to geothermal iron-oxide mats fill important gaps in the evolutionary history of Archaea.</title>
        <authorList>
            <person name="Jay Z.J."/>
            <person name="Beam J.P."/>
            <person name="Dlakic M."/>
            <person name="Rusch D.B."/>
            <person name="Kozubal M.A."/>
            <person name="Inskeep W.P."/>
        </authorList>
    </citation>
    <scope>NUCLEOTIDE SEQUENCE [LARGE SCALE GENOMIC DNA]</scope>
    <source>
        <strain evidence="3">ECH_B_2</strain>
    </source>
</reference>
<gene>
    <name evidence="3" type="ORF">B9Q06_07775</name>
</gene>
<evidence type="ECO:0000256" key="1">
    <source>
        <dbReference type="ARBA" id="ARBA00008106"/>
    </source>
</evidence>
<dbReference type="InterPro" id="IPR006439">
    <property type="entry name" value="HAD-SF_hydro_IA"/>
</dbReference>
<comment type="similarity">
    <text evidence="1">Belongs to the HAD-like hydrolase superfamily. S-2-haloalkanoic acid dehalogenase family.</text>
</comment>
<dbReference type="Gene3D" id="3.40.50.1000">
    <property type="entry name" value="HAD superfamily/HAD-like"/>
    <property type="match status" value="1"/>
</dbReference>
<accession>A0A2R6B898</accession>
<dbReference type="InterPro" id="IPR006328">
    <property type="entry name" value="2-HAD"/>
</dbReference>
<proteinExistence type="inferred from homology"/>
<dbReference type="CDD" id="cd02588">
    <property type="entry name" value="HAD_L2-DEX"/>
    <property type="match status" value="1"/>
</dbReference>
<comment type="caution">
    <text evidence="3">The sequence shown here is derived from an EMBL/GenBank/DDBJ whole genome shotgun (WGS) entry which is preliminary data.</text>
</comment>
<dbReference type="EMBL" id="NEXH01000017">
    <property type="protein sequence ID" value="PSN94865.1"/>
    <property type="molecule type" value="Genomic_DNA"/>
</dbReference>
<dbReference type="PRINTS" id="PR00413">
    <property type="entry name" value="HADHALOGNASE"/>
</dbReference>
<dbReference type="NCBIfam" id="TIGR01493">
    <property type="entry name" value="HAD-SF-IA-v2"/>
    <property type="match status" value="1"/>
</dbReference>
<dbReference type="Proteomes" id="UP000241284">
    <property type="component" value="Unassembled WGS sequence"/>
</dbReference>
<dbReference type="Gene3D" id="1.10.150.240">
    <property type="entry name" value="Putative phosphatase, domain 2"/>
    <property type="match status" value="1"/>
</dbReference>
<name>A0A2R6B898_9ARCH</name>
<dbReference type="GO" id="GO:0019120">
    <property type="term" value="F:hydrolase activity, acting on acid halide bonds, in C-halide compounds"/>
    <property type="evidence" value="ECO:0007669"/>
    <property type="project" value="InterPro"/>
</dbReference>